<dbReference type="InterPro" id="IPR022648">
    <property type="entry name" value="Pr_cel_nuc_antig_N"/>
</dbReference>
<dbReference type="InterPro" id="IPR022649">
    <property type="entry name" value="Pr_cel_nuc_antig_C"/>
</dbReference>
<comment type="caution">
    <text evidence="10">The sequence shown here is derived from an EMBL/GenBank/DDBJ whole genome shotgun (WGS) entry which is preliminary data.</text>
</comment>
<evidence type="ECO:0000256" key="2">
    <source>
        <dbReference type="ARBA" id="ARBA00010462"/>
    </source>
</evidence>
<dbReference type="GO" id="GO:0006298">
    <property type="term" value="P:mismatch repair"/>
    <property type="evidence" value="ECO:0007669"/>
    <property type="project" value="TreeGrafter"/>
</dbReference>
<dbReference type="PANTHER" id="PTHR11352">
    <property type="entry name" value="PROLIFERATING CELL NUCLEAR ANTIGEN"/>
    <property type="match status" value="1"/>
</dbReference>
<keyword evidence="5 6" id="KW-0539">Nucleus</keyword>
<keyword evidence="11" id="KW-1185">Reference proteome</keyword>
<evidence type="ECO:0000259" key="8">
    <source>
        <dbReference type="Pfam" id="PF00705"/>
    </source>
</evidence>
<evidence type="ECO:0000256" key="7">
    <source>
        <dbReference type="RuleBase" id="RU003671"/>
    </source>
</evidence>
<organism evidence="10 11">
    <name type="scientific">Intoshia linei</name>
    <dbReference type="NCBI Taxonomy" id="1819745"/>
    <lineage>
        <taxon>Eukaryota</taxon>
        <taxon>Metazoa</taxon>
        <taxon>Spiralia</taxon>
        <taxon>Lophotrochozoa</taxon>
        <taxon>Mesozoa</taxon>
        <taxon>Orthonectida</taxon>
        <taxon>Rhopaluridae</taxon>
        <taxon>Intoshia</taxon>
    </lineage>
</organism>
<comment type="similarity">
    <text evidence="2 7">Belongs to the PCNA family.</text>
</comment>
<dbReference type="GO" id="GO:0006275">
    <property type="term" value="P:regulation of DNA replication"/>
    <property type="evidence" value="ECO:0007669"/>
    <property type="project" value="InterPro"/>
</dbReference>
<dbReference type="GO" id="GO:0043626">
    <property type="term" value="C:PCNA complex"/>
    <property type="evidence" value="ECO:0007669"/>
    <property type="project" value="TreeGrafter"/>
</dbReference>
<feature type="domain" description="Proliferating cell nuclear antigen PCNA N-terminal" evidence="8">
    <location>
        <begin position="1"/>
        <end position="109"/>
    </location>
</feature>
<dbReference type="EMBL" id="LWCA01000299">
    <property type="protein sequence ID" value="OAF69329.1"/>
    <property type="molecule type" value="Genomic_DNA"/>
</dbReference>
<dbReference type="GO" id="GO:0003677">
    <property type="term" value="F:DNA binding"/>
    <property type="evidence" value="ECO:0007669"/>
    <property type="project" value="UniProtKB-KW"/>
</dbReference>
<dbReference type="PROSITE" id="PS00293">
    <property type="entry name" value="PCNA_2"/>
    <property type="match status" value="1"/>
</dbReference>
<dbReference type="InterPro" id="IPR046938">
    <property type="entry name" value="DNA_clamp_sf"/>
</dbReference>
<protein>
    <recommendedName>
        <fullName evidence="6">DNA sliding clamp PCNA</fullName>
    </recommendedName>
</protein>
<sequence length="272" mass="30372">MFEAKLNDGSIWKKLIDSIKDLLTEGMLECGENGISLQAMDSSHVSLVSFNMSSNGFDTYRCDREMCMGVTIASMAKILKCASNDDKIKLQREENSNILKFTFENASTRLYIIISIFLALERVSHYELKLIDLDTDRLAVPETDYNSSIKLPSNEFTRVIRDMASLGESVIIECSKGEVRFSSSGDIGKGQTILRSTASTDEPESAILINVSESLSMSFNLKYMTMFTKGAVLSNRVVLSMCVDVPIVIEYDIVDFGKLCYYLAPKIEDAEE</sequence>
<comment type="subcellular location">
    <subcellularLocation>
        <location evidence="1 6">Nucleus</location>
    </subcellularLocation>
</comment>
<dbReference type="AlphaFoldDB" id="A0A177B4X9"/>
<evidence type="ECO:0000259" key="9">
    <source>
        <dbReference type="Pfam" id="PF02747"/>
    </source>
</evidence>
<dbReference type="InterPro" id="IPR000730">
    <property type="entry name" value="Pr_cel_nuc_antig"/>
</dbReference>
<evidence type="ECO:0000256" key="3">
    <source>
        <dbReference type="ARBA" id="ARBA00022705"/>
    </source>
</evidence>
<dbReference type="SUPFAM" id="SSF55979">
    <property type="entry name" value="DNA clamp"/>
    <property type="match status" value="2"/>
</dbReference>
<gene>
    <name evidence="10" type="ORF">A3Q56_02942</name>
</gene>
<dbReference type="OrthoDB" id="534348at2759"/>
<reference evidence="10 11" key="1">
    <citation type="submission" date="2016-04" db="EMBL/GenBank/DDBJ databases">
        <title>The genome of Intoshia linei affirms orthonectids as highly simplified spiralians.</title>
        <authorList>
            <person name="Mikhailov K.V."/>
            <person name="Slusarev G.S."/>
            <person name="Nikitin M.A."/>
            <person name="Logacheva M.D."/>
            <person name="Penin A."/>
            <person name="Aleoshin V."/>
            <person name="Panchin Y.V."/>
        </authorList>
    </citation>
    <scope>NUCLEOTIDE SEQUENCE [LARGE SCALE GENOMIC DNA]</scope>
    <source>
        <strain evidence="10">Intl2013</strain>
        <tissue evidence="10">Whole animal</tissue>
    </source>
</reference>
<dbReference type="FunFam" id="3.10.150.10:FF:000006">
    <property type="entry name" value="Proliferating cell nuclear antigen"/>
    <property type="match status" value="1"/>
</dbReference>
<dbReference type="Gene3D" id="3.10.150.10">
    <property type="entry name" value="DNA Polymerase III, subunit A, domain 2"/>
    <property type="match status" value="2"/>
</dbReference>
<dbReference type="HAMAP" id="MF_00317">
    <property type="entry name" value="DNApol_clamp_arch"/>
    <property type="match status" value="1"/>
</dbReference>
<accession>A0A177B4X9</accession>
<keyword evidence="4 7" id="KW-0238">DNA-binding</keyword>
<dbReference type="Proteomes" id="UP000078046">
    <property type="component" value="Unassembled WGS sequence"/>
</dbReference>
<keyword evidence="3 7" id="KW-0235">DNA replication</keyword>
<evidence type="ECO:0000313" key="11">
    <source>
        <dbReference type="Proteomes" id="UP000078046"/>
    </source>
</evidence>
<dbReference type="Pfam" id="PF02747">
    <property type="entry name" value="PCNA_C"/>
    <property type="match status" value="1"/>
</dbReference>
<proteinExistence type="inferred from homology"/>
<evidence type="ECO:0000256" key="1">
    <source>
        <dbReference type="ARBA" id="ARBA00004123"/>
    </source>
</evidence>
<dbReference type="PANTHER" id="PTHR11352:SF0">
    <property type="entry name" value="PROLIFERATING CELL NUCLEAR ANTIGEN"/>
    <property type="match status" value="1"/>
</dbReference>
<evidence type="ECO:0000256" key="4">
    <source>
        <dbReference type="ARBA" id="ARBA00023125"/>
    </source>
</evidence>
<evidence type="ECO:0000256" key="5">
    <source>
        <dbReference type="ARBA" id="ARBA00023242"/>
    </source>
</evidence>
<dbReference type="GO" id="GO:0019985">
    <property type="term" value="P:translesion synthesis"/>
    <property type="evidence" value="ECO:0007669"/>
    <property type="project" value="TreeGrafter"/>
</dbReference>
<name>A0A177B4X9_9BILA</name>
<dbReference type="Pfam" id="PF00705">
    <property type="entry name" value="PCNA_N"/>
    <property type="match status" value="1"/>
</dbReference>
<feature type="domain" description="Proliferating cell nuclear antigen PCNA C-terminal" evidence="9">
    <location>
        <begin position="140"/>
        <end position="266"/>
    </location>
</feature>
<dbReference type="PRINTS" id="PR00339">
    <property type="entry name" value="PCNACYCLIN"/>
</dbReference>
<comment type="function">
    <text evidence="6">This protein is an auxiliary protein of DNA polymerase delta and is involved in the control of eukaryotic DNA replication by increasing the polymerase's processivity during elongation of the leading strand.</text>
</comment>
<evidence type="ECO:0000256" key="6">
    <source>
        <dbReference type="RuleBase" id="RU000641"/>
    </source>
</evidence>
<dbReference type="PROSITE" id="PS01251">
    <property type="entry name" value="PCNA_1"/>
    <property type="match status" value="1"/>
</dbReference>
<dbReference type="GO" id="GO:0030337">
    <property type="term" value="F:DNA polymerase processivity factor activity"/>
    <property type="evidence" value="ECO:0007669"/>
    <property type="project" value="InterPro"/>
</dbReference>
<dbReference type="InterPro" id="IPR022659">
    <property type="entry name" value="Pr_cel_nuc_antig_CS"/>
</dbReference>
<dbReference type="GO" id="GO:0006272">
    <property type="term" value="P:leading strand elongation"/>
    <property type="evidence" value="ECO:0007669"/>
    <property type="project" value="TreeGrafter"/>
</dbReference>
<dbReference type="NCBIfam" id="TIGR00590">
    <property type="entry name" value="pcna"/>
    <property type="match status" value="1"/>
</dbReference>
<dbReference type="CDD" id="cd00577">
    <property type="entry name" value="PCNA"/>
    <property type="match status" value="1"/>
</dbReference>
<evidence type="ECO:0000313" key="10">
    <source>
        <dbReference type="EMBL" id="OAF69329.1"/>
    </source>
</evidence>